<dbReference type="Pfam" id="PF09903">
    <property type="entry name" value="DUF2130"/>
    <property type="match status" value="1"/>
</dbReference>
<keyword evidence="3" id="KW-1185">Reference proteome</keyword>
<gene>
    <name evidence="2" type="ordered locus">Mtc_0408</name>
</gene>
<accession>H8I436</accession>
<dbReference type="HOGENOM" id="CLU_1217565_0_0_2"/>
<evidence type="ECO:0000313" key="2">
    <source>
        <dbReference type="EMBL" id="AFC99175.1"/>
    </source>
</evidence>
<keyword evidence="1" id="KW-0175">Coiled coil</keyword>
<dbReference type="Proteomes" id="UP000005233">
    <property type="component" value="Chromosome"/>
</dbReference>
<organism evidence="2 3">
    <name type="scientific">Methanocella conradii (strain DSM 24694 / JCM 17849 / CGMCC 1.5162 / HZ254)</name>
    <dbReference type="NCBI Taxonomy" id="1041930"/>
    <lineage>
        <taxon>Archaea</taxon>
        <taxon>Methanobacteriati</taxon>
        <taxon>Methanobacteriota</taxon>
        <taxon>Stenosarchaea group</taxon>
        <taxon>Methanomicrobia</taxon>
        <taxon>Methanocellales</taxon>
        <taxon>Methanocellaceae</taxon>
        <taxon>Methanocella</taxon>
    </lineage>
</organism>
<dbReference type="AlphaFoldDB" id="H8I436"/>
<dbReference type="STRING" id="1041930.Mtc_0408"/>
<proteinExistence type="predicted"/>
<evidence type="ECO:0000256" key="1">
    <source>
        <dbReference type="SAM" id="Coils"/>
    </source>
</evidence>
<protein>
    <submittedName>
        <fullName evidence="2">Uncharacterized protein conserved in bacteria (DUF2130)</fullName>
    </submittedName>
</protein>
<feature type="coiled-coil region" evidence="1">
    <location>
        <begin position="145"/>
        <end position="172"/>
    </location>
</feature>
<sequence>MLELKLEEILRSAFPYDIIEPVGKGRKGGDVIQHVHSLSGEDCGAILWEAKRAKAWSDGWVSKLKQDRAEAGACIGIIVSTVLPNGYERFCSYDGIWVTDIHSVVGLATALRAGLLEVENTKRASVCKNEKMEMLFQYPQGPQFRQRVEAAVDAYLEMKQELESEKAMMARRWAKRDKMIEHAINGIAGMYGEMQGIIGLSIPELEKIEAKALAPATDEDSSESKEH</sequence>
<dbReference type="KEGG" id="mez:Mtc_0408"/>
<evidence type="ECO:0000313" key="3">
    <source>
        <dbReference type="Proteomes" id="UP000005233"/>
    </source>
</evidence>
<reference evidence="2 3" key="1">
    <citation type="journal article" date="2012" name="J. Bacteriol.">
        <title>Complete genome sequence of a thermophilic methanogen, Methanocella conradii HZ254, isolated from Chinese rice field soil.</title>
        <authorList>
            <person name="Lu Z."/>
            <person name="Lu Y."/>
        </authorList>
    </citation>
    <scope>NUCLEOTIDE SEQUENCE [LARGE SCALE GENOMIC DNA]</scope>
    <source>
        <strain evidence="3">DSM 24694 / JCM 17849 / CGMCC 1.5162 / HZ254</strain>
    </source>
</reference>
<dbReference type="EMBL" id="CP003243">
    <property type="protein sequence ID" value="AFC99175.1"/>
    <property type="molecule type" value="Genomic_DNA"/>
</dbReference>
<name>H8I436_METCZ</name>
<dbReference type="InterPro" id="IPR019219">
    <property type="entry name" value="DUF2130"/>
</dbReference>